<keyword evidence="3" id="KW-1185">Reference proteome</keyword>
<reference evidence="3" key="1">
    <citation type="journal article" date="2008" name="PLoS Genet.">
        <title>Genomic islands in the pathogenic filamentous fungus Aspergillus fumigatus.</title>
        <authorList>
            <person name="Fedorova N.D."/>
            <person name="Khaldi N."/>
            <person name="Joardar V.S."/>
            <person name="Maiti R."/>
            <person name="Amedeo P."/>
            <person name="Anderson M.J."/>
            <person name="Crabtree J."/>
            <person name="Silva J.C."/>
            <person name="Badger J.H."/>
            <person name="Albarraq A."/>
            <person name="Angiuoli S."/>
            <person name="Bussey H."/>
            <person name="Bowyer P."/>
            <person name="Cotty P.J."/>
            <person name="Dyer P.S."/>
            <person name="Egan A."/>
            <person name="Galens K."/>
            <person name="Fraser-Liggett C.M."/>
            <person name="Haas B.J."/>
            <person name="Inman J.M."/>
            <person name="Kent R."/>
            <person name="Lemieux S."/>
            <person name="Malavazi I."/>
            <person name="Orvis J."/>
            <person name="Roemer T."/>
            <person name="Ronning C.M."/>
            <person name="Sundaram J.P."/>
            <person name="Sutton G."/>
            <person name="Turner G."/>
            <person name="Venter J.C."/>
            <person name="White O.R."/>
            <person name="Whitty B.R."/>
            <person name="Youngman P."/>
            <person name="Wolfe K.H."/>
            <person name="Goldman G.H."/>
            <person name="Wortman J.R."/>
            <person name="Jiang B."/>
            <person name="Denning D.W."/>
            <person name="Nierman W.C."/>
        </authorList>
    </citation>
    <scope>NUCLEOTIDE SEQUENCE [LARGE SCALE GENOMIC DNA]</scope>
    <source>
        <strain evidence="3">ATCC 1020 / DSM 3700 / CBS 544.65 / FGSC A1164 / JCM 1740 / NRRL 181 / WB 181</strain>
    </source>
</reference>
<dbReference type="GeneID" id="4593957"/>
<organism evidence="2 3">
    <name type="scientific">Neosartorya fischeri (strain ATCC 1020 / DSM 3700 / CBS 544.65 / FGSC A1164 / JCM 1740 / NRRL 181 / WB 181)</name>
    <name type="common">Aspergillus fischerianus</name>
    <dbReference type="NCBI Taxonomy" id="331117"/>
    <lineage>
        <taxon>Eukaryota</taxon>
        <taxon>Fungi</taxon>
        <taxon>Dikarya</taxon>
        <taxon>Ascomycota</taxon>
        <taxon>Pezizomycotina</taxon>
        <taxon>Eurotiomycetes</taxon>
        <taxon>Eurotiomycetidae</taxon>
        <taxon>Eurotiales</taxon>
        <taxon>Aspergillaceae</taxon>
        <taxon>Aspergillus</taxon>
        <taxon>Aspergillus subgen. Fumigati</taxon>
    </lineage>
</organism>
<evidence type="ECO:0000313" key="3">
    <source>
        <dbReference type="Proteomes" id="UP000006702"/>
    </source>
</evidence>
<dbReference type="AlphaFoldDB" id="A1CVQ7"/>
<dbReference type="RefSeq" id="XP_001266606.1">
    <property type="nucleotide sequence ID" value="XM_001266605.1"/>
</dbReference>
<accession>A1CVQ7</accession>
<dbReference type="VEuPathDB" id="FungiDB:NFIA_101930"/>
<evidence type="ECO:0000256" key="1">
    <source>
        <dbReference type="SAM" id="MobiDB-lite"/>
    </source>
</evidence>
<dbReference type="KEGG" id="nfi:NFIA_101930"/>
<dbReference type="Proteomes" id="UP000006702">
    <property type="component" value="Unassembled WGS sequence"/>
</dbReference>
<gene>
    <name evidence="2" type="ORF">NFIA_101930</name>
</gene>
<proteinExistence type="predicted"/>
<feature type="compositionally biased region" description="Basic and acidic residues" evidence="1">
    <location>
        <begin position="55"/>
        <end position="65"/>
    </location>
</feature>
<protein>
    <submittedName>
        <fullName evidence="2">Uncharacterized protein</fullName>
    </submittedName>
</protein>
<dbReference type="HOGENOM" id="CLU_2574432_0_0_1"/>
<sequence>MSWTKKAVDDKDGVFYVVDGSGNYKGKSRLLWAYGACVAGIGRIGGWKDRPKLPRGLHADAEDGMSKQGLRSRDALGLSPS</sequence>
<dbReference type="EMBL" id="DS027685">
    <property type="protein sequence ID" value="EAW24709.1"/>
    <property type="molecule type" value="Genomic_DNA"/>
</dbReference>
<name>A1CVQ7_NEOFI</name>
<feature type="region of interest" description="Disordered" evidence="1">
    <location>
        <begin position="55"/>
        <end position="81"/>
    </location>
</feature>
<evidence type="ECO:0000313" key="2">
    <source>
        <dbReference type="EMBL" id="EAW24709.1"/>
    </source>
</evidence>